<feature type="region of interest" description="Disordered" evidence="1">
    <location>
        <begin position="127"/>
        <end position="194"/>
    </location>
</feature>
<accession>A0A4U1FIN1</accession>
<name>A0A4U1FIN1_MONMO</name>
<organism evidence="2 3">
    <name type="scientific">Monodon monoceros</name>
    <name type="common">Narwhal</name>
    <name type="synonym">Ceratodon monodon</name>
    <dbReference type="NCBI Taxonomy" id="40151"/>
    <lineage>
        <taxon>Eukaryota</taxon>
        <taxon>Metazoa</taxon>
        <taxon>Chordata</taxon>
        <taxon>Craniata</taxon>
        <taxon>Vertebrata</taxon>
        <taxon>Euteleostomi</taxon>
        <taxon>Mammalia</taxon>
        <taxon>Eutheria</taxon>
        <taxon>Laurasiatheria</taxon>
        <taxon>Artiodactyla</taxon>
        <taxon>Whippomorpha</taxon>
        <taxon>Cetacea</taxon>
        <taxon>Odontoceti</taxon>
        <taxon>Monodontidae</taxon>
        <taxon>Monodon</taxon>
    </lineage>
</organism>
<dbReference type="AlphaFoldDB" id="A0A4U1FIN1"/>
<dbReference type="EMBL" id="RWIC01000106">
    <property type="protein sequence ID" value="TKC49782.1"/>
    <property type="molecule type" value="Genomic_DNA"/>
</dbReference>
<dbReference type="Proteomes" id="UP000308365">
    <property type="component" value="Unassembled WGS sequence"/>
</dbReference>
<sequence length="277" mass="28796">MGSLLRPCPSGGRSQTLIGALPRQPPHRQTPPGRTCSLPGCPLLASGAPGGPKSQHLHRPTGAGRPQSVTEAAVTPKSNRQTHTHLSVLREKYEGQRGTGFIPEGCPGALIGAWRRGGGTVLPGLSARAHRRGSPEPDGKLQTASSRLMRGSGGPEGARGTRVTLPENVDPGPRCPGSSLERGSGRLLRSSQPSAFSLVPGPRFARLTNGVTGEVAEVGLGLSPRFPLQVTEQDRLELEDARADGEGGPGSGRTPADGERRLAHSGRPAMRLGPARP</sequence>
<feature type="region of interest" description="Disordered" evidence="1">
    <location>
        <begin position="1"/>
        <end position="84"/>
    </location>
</feature>
<comment type="caution">
    <text evidence="2">The sequence shown here is derived from an EMBL/GenBank/DDBJ whole genome shotgun (WGS) entry which is preliminary data.</text>
</comment>
<gene>
    <name evidence="2" type="ORF">EI555_002503</name>
</gene>
<evidence type="ECO:0000313" key="2">
    <source>
        <dbReference type="EMBL" id="TKC49782.1"/>
    </source>
</evidence>
<feature type="region of interest" description="Disordered" evidence="1">
    <location>
        <begin position="238"/>
        <end position="277"/>
    </location>
</feature>
<evidence type="ECO:0000313" key="3">
    <source>
        <dbReference type="Proteomes" id="UP000308365"/>
    </source>
</evidence>
<protein>
    <submittedName>
        <fullName evidence="2">Uncharacterized protein</fullName>
    </submittedName>
</protein>
<proteinExistence type="predicted"/>
<evidence type="ECO:0000256" key="1">
    <source>
        <dbReference type="SAM" id="MobiDB-lite"/>
    </source>
</evidence>
<reference evidence="3" key="1">
    <citation type="journal article" date="2019" name="IScience">
        <title>Narwhal Genome Reveals Long-Term Low Genetic Diversity despite Current Large Abundance Size.</title>
        <authorList>
            <person name="Westbury M.V."/>
            <person name="Petersen B."/>
            <person name="Garde E."/>
            <person name="Heide-Jorgensen M.P."/>
            <person name="Lorenzen E.D."/>
        </authorList>
    </citation>
    <scope>NUCLEOTIDE SEQUENCE [LARGE SCALE GENOMIC DNA]</scope>
</reference>